<evidence type="ECO:0000313" key="3">
    <source>
        <dbReference type="Proteomes" id="UP000281553"/>
    </source>
</evidence>
<keyword evidence="3" id="KW-1185">Reference proteome</keyword>
<sequence length="83" mass="9520">MPPAAVRRHIPNGHIHLQRPNYTSEGSRLERERDDKQARDASDPRILKLNALNTKTINDGKRQRLHRLVADCNFCKRTGPTVP</sequence>
<organism evidence="2 3">
    <name type="scientific">Dibothriocephalus latus</name>
    <name type="common">Fish tapeworm</name>
    <name type="synonym">Diphyllobothrium latum</name>
    <dbReference type="NCBI Taxonomy" id="60516"/>
    <lineage>
        <taxon>Eukaryota</taxon>
        <taxon>Metazoa</taxon>
        <taxon>Spiralia</taxon>
        <taxon>Lophotrochozoa</taxon>
        <taxon>Platyhelminthes</taxon>
        <taxon>Cestoda</taxon>
        <taxon>Eucestoda</taxon>
        <taxon>Diphyllobothriidea</taxon>
        <taxon>Diphyllobothriidae</taxon>
        <taxon>Dibothriocephalus</taxon>
    </lineage>
</organism>
<reference evidence="2 3" key="1">
    <citation type="submission" date="2018-11" db="EMBL/GenBank/DDBJ databases">
        <authorList>
            <consortium name="Pathogen Informatics"/>
        </authorList>
    </citation>
    <scope>NUCLEOTIDE SEQUENCE [LARGE SCALE GENOMIC DNA]</scope>
</reference>
<feature type="region of interest" description="Disordered" evidence="1">
    <location>
        <begin position="1"/>
        <end position="44"/>
    </location>
</feature>
<gene>
    <name evidence="2" type="ORF">DILT_LOCUS19830</name>
</gene>
<name>A0A3P7P3F9_DIBLA</name>
<feature type="compositionally biased region" description="Basic residues" evidence="1">
    <location>
        <begin position="1"/>
        <end position="11"/>
    </location>
</feature>
<proteinExistence type="predicted"/>
<feature type="compositionally biased region" description="Basic and acidic residues" evidence="1">
    <location>
        <begin position="27"/>
        <end position="44"/>
    </location>
</feature>
<evidence type="ECO:0000313" key="2">
    <source>
        <dbReference type="EMBL" id="VDN49605.1"/>
    </source>
</evidence>
<accession>A0A3P7P3F9</accession>
<dbReference type="EMBL" id="UYRU01122682">
    <property type="protein sequence ID" value="VDN49605.1"/>
    <property type="molecule type" value="Genomic_DNA"/>
</dbReference>
<dbReference type="Proteomes" id="UP000281553">
    <property type="component" value="Unassembled WGS sequence"/>
</dbReference>
<evidence type="ECO:0000256" key="1">
    <source>
        <dbReference type="SAM" id="MobiDB-lite"/>
    </source>
</evidence>
<dbReference type="AlphaFoldDB" id="A0A3P7P3F9"/>
<protein>
    <submittedName>
        <fullName evidence="2">Uncharacterized protein</fullName>
    </submittedName>
</protein>